<comment type="caution">
    <text evidence="1">The sequence shown here is derived from an EMBL/GenBank/DDBJ whole genome shotgun (WGS) entry which is preliminary data.</text>
</comment>
<protein>
    <submittedName>
        <fullName evidence="1">Uncharacterized protein</fullName>
    </submittedName>
</protein>
<accession>A0ABX1R9E8</accession>
<name>A0ABX1R9E8_9PSEU</name>
<sequence length="55" mass="5616">MHEDLGALCAEVFVQEGAKVLAADISGGQIETAAALGPSVRALRADVRPTPGLSR</sequence>
<dbReference type="InterPro" id="IPR036291">
    <property type="entry name" value="NAD(P)-bd_dom_sf"/>
</dbReference>
<reference evidence="1 2" key="1">
    <citation type="submission" date="2020-04" db="EMBL/GenBank/DDBJ databases">
        <authorList>
            <person name="Klaysubun C."/>
            <person name="Duangmal K."/>
            <person name="Lipun K."/>
        </authorList>
    </citation>
    <scope>NUCLEOTIDE SEQUENCE [LARGE SCALE GENOMIC DNA]</scope>
    <source>
        <strain evidence="1 2">JCM 11839</strain>
    </source>
</reference>
<proteinExistence type="predicted"/>
<dbReference type="EMBL" id="JAAXKY010000002">
    <property type="protein sequence ID" value="NMH75740.1"/>
    <property type="molecule type" value="Genomic_DNA"/>
</dbReference>
<organism evidence="1 2">
    <name type="scientific">Pseudonocardia xinjiangensis</name>
    <dbReference type="NCBI Taxonomy" id="75289"/>
    <lineage>
        <taxon>Bacteria</taxon>
        <taxon>Bacillati</taxon>
        <taxon>Actinomycetota</taxon>
        <taxon>Actinomycetes</taxon>
        <taxon>Pseudonocardiales</taxon>
        <taxon>Pseudonocardiaceae</taxon>
        <taxon>Pseudonocardia</taxon>
    </lineage>
</organism>
<evidence type="ECO:0000313" key="1">
    <source>
        <dbReference type="EMBL" id="NMH75740.1"/>
    </source>
</evidence>
<dbReference type="SUPFAM" id="SSF51735">
    <property type="entry name" value="NAD(P)-binding Rossmann-fold domains"/>
    <property type="match status" value="1"/>
</dbReference>
<evidence type="ECO:0000313" key="2">
    <source>
        <dbReference type="Proteomes" id="UP001296706"/>
    </source>
</evidence>
<keyword evidence="2" id="KW-1185">Reference proteome</keyword>
<dbReference type="Proteomes" id="UP001296706">
    <property type="component" value="Unassembled WGS sequence"/>
</dbReference>
<gene>
    <name evidence="1" type="ORF">HF577_01265</name>
</gene>
<dbReference type="RefSeq" id="WP_169393824.1">
    <property type="nucleotide sequence ID" value="NZ_BAAAJH010000038.1"/>
</dbReference>